<dbReference type="GeneID" id="114764670"/>
<dbReference type="Proteomes" id="UP000694580">
    <property type="component" value="Chromosome 15"/>
</dbReference>
<keyword evidence="5" id="KW-1133">Transmembrane helix</keyword>
<dbReference type="Gene3D" id="2.60.40.2160">
    <property type="entry name" value="Interleukin-17 receptor A/B, fibronectin-III-like domain 1"/>
    <property type="match status" value="1"/>
</dbReference>
<organism evidence="12 13">
    <name type="scientific">Denticeps clupeoides</name>
    <name type="common">denticle herring</name>
    <dbReference type="NCBI Taxonomy" id="299321"/>
    <lineage>
        <taxon>Eukaryota</taxon>
        <taxon>Metazoa</taxon>
        <taxon>Chordata</taxon>
        <taxon>Craniata</taxon>
        <taxon>Vertebrata</taxon>
        <taxon>Euteleostomi</taxon>
        <taxon>Actinopterygii</taxon>
        <taxon>Neopterygii</taxon>
        <taxon>Teleostei</taxon>
        <taxon>Clupei</taxon>
        <taxon>Clupeiformes</taxon>
        <taxon>Denticipitoidei</taxon>
        <taxon>Denticipitidae</taxon>
        <taxon>Denticeps</taxon>
    </lineage>
</organism>
<evidence type="ECO:0000256" key="9">
    <source>
        <dbReference type="SAM" id="MobiDB-lite"/>
    </source>
</evidence>
<dbReference type="Pfam" id="PF08357">
    <property type="entry name" value="SEFIR"/>
    <property type="match status" value="1"/>
</dbReference>
<feature type="compositionally biased region" description="Low complexity" evidence="9">
    <location>
        <begin position="750"/>
        <end position="764"/>
    </location>
</feature>
<dbReference type="Pfam" id="PF16556">
    <property type="entry name" value="IL17R_fnIII_D1"/>
    <property type="match status" value="1"/>
</dbReference>
<dbReference type="Ensembl" id="ENSDCDT00010019863.1">
    <property type="protein sequence ID" value="ENSDCDP00010018777.1"/>
    <property type="gene ID" value="ENSDCDG00010008508.1"/>
</dbReference>
<accession>A0AAY4BDF4</accession>
<feature type="compositionally biased region" description="Basic and acidic residues" evidence="9">
    <location>
        <begin position="792"/>
        <end position="802"/>
    </location>
</feature>
<dbReference type="PANTHER" id="PTHR15583">
    <property type="entry name" value="INTERLEUKIN-17 RECEPTOR"/>
    <property type="match status" value="1"/>
</dbReference>
<keyword evidence="13" id="KW-1185">Reference proteome</keyword>
<evidence type="ECO:0000256" key="2">
    <source>
        <dbReference type="ARBA" id="ARBA00022475"/>
    </source>
</evidence>
<comment type="subcellular location">
    <subcellularLocation>
        <location evidence="1">Cell membrane</location>
        <topology evidence="1">Single-pass type I membrane protein</topology>
    </subcellularLocation>
</comment>
<dbReference type="RefSeq" id="XP_028810312.1">
    <property type="nucleotide sequence ID" value="XM_028954479.1"/>
</dbReference>
<feature type="region of interest" description="Disordered" evidence="9">
    <location>
        <begin position="715"/>
        <end position="810"/>
    </location>
</feature>
<dbReference type="PANTHER" id="PTHR15583:SF13">
    <property type="entry name" value="INTERLEUKIN-17 RECEPTOR A"/>
    <property type="match status" value="1"/>
</dbReference>
<dbReference type="GeneTree" id="ENSGT00940000159018"/>
<evidence type="ECO:0000256" key="1">
    <source>
        <dbReference type="ARBA" id="ARBA00004251"/>
    </source>
</evidence>
<dbReference type="Gene3D" id="2.60.40.2150">
    <property type="entry name" value="Interleukin-17 receptor A/B, fibronectin-III-like domain 2"/>
    <property type="match status" value="1"/>
</dbReference>
<evidence type="ECO:0000256" key="7">
    <source>
        <dbReference type="ARBA" id="ARBA00023170"/>
    </source>
</evidence>
<keyword evidence="4 10" id="KW-0732">Signal</keyword>
<protein>
    <recommendedName>
        <fullName evidence="11">SEFIR domain-containing protein</fullName>
    </recommendedName>
</protein>
<dbReference type="PROSITE" id="PS51534">
    <property type="entry name" value="SEFIR"/>
    <property type="match status" value="1"/>
</dbReference>
<keyword evidence="8" id="KW-0325">Glycoprotein</keyword>
<dbReference type="InterPro" id="IPR038683">
    <property type="entry name" value="IL17RA/B_FnIII-like_1_sf"/>
</dbReference>
<dbReference type="FunFam" id="3.40.50.11530:FF:000002">
    <property type="entry name" value="Interleukin 17 receptor A"/>
    <property type="match status" value="1"/>
</dbReference>
<evidence type="ECO:0000259" key="11">
    <source>
        <dbReference type="PROSITE" id="PS51534"/>
    </source>
</evidence>
<dbReference type="AlphaFoldDB" id="A0AAY4BDF4"/>
<keyword evidence="7" id="KW-0675">Receptor</keyword>
<evidence type="ECO:0000256" key="5">
    <source>
        <dbReference type="ARBA" id="ARBA00022989"/>
    </source>
</evidence>
<name>A0AAY4BDF4_9TELE</name>
<feature type="region of interest" description="Disordered" evidence="9">
    <location>
        <begin position="657"/>
        <end position="680"/>
    </location>
</feature>
<keyword evidence="2" id="KW-1003">Cell membrane</keyword>
<dbReference type="InterPro" id="IPR032356">
    <property type="entry name" value="IL17R_A/B_N"/>
</dbReference>
<dbReference type="GO" id="GO:0030368">
    <property type="term" value="F:interleukin-17 receptor activity"/>
    <property type="evidence" value="ECO:0007669"/>
    <property type="project" value="InterPro"/>
</dbReference>
<dbReference type="InterPro" id="IPR039465">
    <property type="entry name" value="IL-17_rcpt-like"/>
</dbReference>
<evidence type="ECO:0000256" key="8">
    <source>
        <dbReference type="ARBA" id="ARBA00023180"/>
    </source>
</evidence>
<keyword evidence="3" id="KW-0812">Transmembrane</keyword>
<evidence type="ECO:0000313" key="13">
    <source>
        <dbReference type="Proteomes" id="UP000694580"/>
    </source>
</evidence>
<dbReference type="InterPro" id="IPR013568">
    <property type="entry name" value="SEFIR_dom"/>
</dbReference>
<dbReference type="Gene3D" id="3.40.50.11530">
    <property type="match status" value="1"/>
</dbReference>
<dbReference type="Pfam" id="PF16578">
    <property type="entry name" value="IL17R_fnIII_D2"/>
    <property type="match status" value="1"/>
</dbReference>
<feature type="chain" id="PRO_5044326077" description="SEFIR domain-containing protein" evidence="10">
    <location>
        <begin position="20"/>
        <end position="814"/>
    </location>
</feature>
<reference evidence="12" key="3">
    <citation type="submission" date="2025-09" db="UniProtKB">
        <authorList>
            <consortium name="Ensembl"/>
        </authorList>
    </citation>
    <scope>IDENTIFICATION</scope>
</reference>
<evidence type="ECO:0000256" key="6">
    <source>
        <dbReference type="ARBA" id="ARBA00023136"/>
    </source>
</evidence>
<dbReference type="GO" id="GO:0005886">
    <property type="term" value="C:plasma membrane"/>
    <property type="evidence" value="ECO:0007669"/>
    <property type="project" value="UniProtKB-SubCell"/>
</dbReference>
<evidence type="ECO:0000313" key="12">
    <source>
        <dbReference type="Ensembl" id="ENSDCDP00010018777.1"/>
    </source>
</evidence>
<keyword evidence="6" id="KW-0472">Membrane</keyword>
<evidence type="ECO:0000256" key="10">
    <source>
        <dbReference type="SAM" id="SignalP"/>
    </source>
</evidence>
<feature type="signal peptide" evidence="10">
    <location>
        <begin position="1"/>
        <end position="19"/>
    </location>
</feature>
<sequence length="814" mass="91814">MGSRWGGLVLLAHACLVSGIWILNPLDCTQPELRCRVHVSSCLDKAWLTEWSFTPSSPVDLQAGFDVREDRNGDLHPVLVTRWKIRDDGSISVLNGTELEVITNTNRRLCVRYTFLNNLPRMRNRHNELWSFSVDQVVLDPGTTNVVAVSNLPKPNIGHTSYDIHSSVNVPGCTDPKISRTKICKEMGSEWQPNVSLAANITSRELVVGFNTGEHAEKYRATVHCDQHRETRDTFRKNRTSVTLSYDLDKWPLTCCSFDVGVQPFFTACTNDCVRRMAHFSICSNPALPQKQGPGYHRWIWPAVTAALLLVCGGLLAWRHVHSRPENTEGTFDKMEEIKKSPLTTKTVLIIYSQDHHLYTEVVLKLCAFLRAECATEVVVDLLDTAWLGTVGRLPWLDQQNRSIDKVLVLCSRGVKAKWNAMCGQTPVLLREDVCSPMDDMVVPAISLMLPDLQRAASMGRYLVAYFDDVSSEEDVPSMFNIAVKYKLMKHFEELFFRIQEIEKYEPGKVKFIDGIGIDDYLNSASGRALKEAIETFRAYQVENPDWFEKECLKSLDEVKSEHNPLLSQNFHLYQCEPVLNEGPAFYVHEVEIHHEGPDQSVHELSPQINHICEGALMLQPNLRVPHEDLQVHFSHPEVKLLPDVYPALEPCLMASPAQQESSELKEPCENNEDQPSSFDKPSFEALQRLLVLQQSLTPLKVPIPSVVIEECCSQPPLEDSHSQPVEMDEDDMEERSGKRQSRGSDQGYSSRESPVRESPPTSSLMALANLQESLYSTSPRSSGFETGPSQNRDDVNREHEPLLAPGCPTNVLC</sequence>
<reference evidence="12" key="2">
    <citation type="submission" date="2025-08" db="UniProtKB">
        <authorList>
            <consortium name="Ensembl"/>
        </authorList>
    </citation>
    <scope>IDENTIFICATION</scope>
</reference>
<proteinExistence type="predicted"/>
<feature type="domain" description="SEFIR" evidence="11">
    <location>
        <begin position="345"/>
        <end position="497"/>
    </location>
</feature>
<evidence type="ECO:0000256" key="3">
    <source>
        <dbReference type="ARBA" id="ARBA00022692"/>
    </source>
</evidence>
<reference evidence="12 13" key="1">
    <citation type="submission" date="2020-06" db="EMBL/GenBank/DDBJ databases">
        <authorList>
            <consortium name="Wellcome Sanger Institute Data Sharing"/>
        </authorList>
    </citation>
    <scope>NUCLEOTIDE SEQUENCE [LARGE SCALE GENOMIC DNA]</scope>
</reference>
<gene>
    <name evidence="12" type="primary">il17ra1a</name>
</gene>
<feature type="compositionally biased region" description="Polar residues" evidence="9">
    <location>
        <begin position="771"/>
        <end position="791"/>
    </location>
</feature>
<evidence type="ECO:0000256" key="4">
    <source>
        <dbReference type="ARBA" id="ARBA00022729"/>
    </source>
</evidence>
<dbReference type="InterPro" id="IPR043046">
    <property type="entry name" value="IL17RA/B_FnIII-like_2_sf"/>
</dbReference>